<proteinExistence type="predicted"/>
<comment type="caution">
    <text evidence="2">The sequence shown here is derived from an EMBL/GenBank/DDBJ whole genome shotgun (WGS) entry which is preliminary data.</text>
</comment>
<reference evidence="2 3" key="1">
    <citation type="submission" date="2024-09" db="EMBL/GenBank/DDBJ databases">
        <authorList>
            <person name="Sun Q."/>
            <person name="Mori K."/>
        </authorList>
    </citation>
    <scope>NUCLEOTIDE SEQUENCE [LARGE SCALE GENOMIC DNA]</scope>
    <source>
        <strain evidence="2 3">CGMCC 1.15906</strain>
    </source>
</reference>
<feature type="domain" description="HTH cro/C1-type" evidence="1">
    <location>
        <begin position="9"/>
        <end position="30"/>
    </location>
</feature>
<dbReference type="Proteomes" id="UP001589890">
    <property type="component" value="Unassembled WGS sequence"/>
</dbReference>
<dbReference type="Gene3D" id="1.10.260.40">
    <property type="entry name" value="lambda repressor-like DNA-binding domains"/>
    <property type="match status" value="1"/>
</dbReference>
<evidence type="ECO:0000313" key="2">
    <source>
        <dbReference type="EMBL" id="MFC0624706.1"/>
    </source>
</evidence>
<keyword evidence="3" id="KW-1185">Reference proteome</keyword>
<accession>A0ABV6QJ79</accession>
<dbReference type="RefSeq" id="WP_380046356.1">
    <property type="nucleotide sequence ID" value="NZ_JBHLTC010000014.1"/>
</dbReference>
<evidence type="ECO:0000259" key="1">
    <source>
        <dbReference type="PROSITE" id="PS50943"/>
    </source>
</evidence>
<dbReference type="InterPro" id="IPR001387">
    <property type="entry name" value="Cro/C1-type_HTH"/>
</dbReference>
<dbReference type="SUPFAM" id="SSF47413">
    <property type="entry name" value="lambda repressor-like DNA-binding domains"/>
    <property type="match status" value="1"/>
</dbReference>
<sequence>MSSEFSTLLRRYRTAAGLTQEGLAERSQLSIDAIGATWTGSARNACRGCQ</sequence>
<organism evidence="2 3">
    <name type="scientific">Kribbella deserti</name>
    <dbReference type="NCBI Taxonomy" id="1926257"/>
    <lineage>
        <taxon>Bacteria</taxon>
        <taxon>Bacillati</taxon>
        <taxon>Actinomycetota</taxon>
        <taxon>Actinomycetes</taxon>
        <taxon>Propionibacteriales</taxon>
        <taxon>Kribbellaceae</taxon>
        <taxon>Kribbella</taxon>
    </lineage>
</organism>
<evidence type="ECO:0000313" key="3">
    <source>
        <dbReference type="Proteomes" id="UP001589890"/>
    </source>
</evidence>
<gene>
    <name evidence="2" type="ORF">ACFFGN_11580</name>
</gene>
<dbReference type="InterPro" id="IPR010982">
    <property type="entry name" value="Lambda_DNA-bd_dom_sf"/>
</dbReference>
<protein>
    <submittedName>
        <fullName evidence="2">Helix-turn-helix domain-containing protein</fullName>
    </submittedName>
</protein>
<dbReference type="PROSITE" id="PS50943">
    <property type="entry name" value="HTH_CROC1"/>
    <property type="match status" value="1"/>
</dbReference>
<dbReference type="EMBL" id="JBHLTC010000014">
    <property type="protein sequence ID" value="MFC0624706.1"/>
    <property type="molecule type" value="Genomic_DNA"/>
</dbReference>
<dbReference type="Pfam" id="PF13560">
    <property type="entry name" value="HTH_31"/>
    <property type="match status" value="1"/>
</dbReference>
<name>A0ABV6QJ79_9ACTN</name>